<protein>
    <recommendedName>
        <fullName evidence="1">PD-(D/E)XK endonuclease-like domain-containing protein</fullName>
    </recommendedName>
</protein>
<gene>
    <name evidence="2" type="ORF">METZ01_LOCUS436410</name>
</gene>
<sequence>MSDEELPFVRHSETSKAAAKSMRPSAVNLRQQVFEYLKENGPATDKQIQGALQLAGSTERPRRIELVAEGRVAEMGKVMQANGRQAMTWGVVSDEIVETPVAPPHLSPSSMSTFHQCPQKFKYEKIDNLPRGTSKEALLGNFVHDFLEAFYGLEIPLRIKESVKPLFQEIFYGHAGVRDEPLDITEEEGGWMEKLHP</sequence>
<dbReference type="EMBL" id="UINC01176435">
    <property type="protein sequence ID" value="SVD83556.1"/>
    <property type="molecule type" value="Genomic_DNA"/>
</dbReference>
<name>A0A382YJT4_9ZZZZ</name>
<evidence type="ECO:0000313" key="2">
    <source>
        <dbReference type="EMBL" id="SVD83556.1"/>
    </source>
</evidence>
<proteinExistence type="predicted"/>
<feature type="domain" description="PD-(D/E)XK endonuclease-like" evidence="1">
    <location>
        <begin position="105"/>
        <end position="163"/>
    </location>
</feature>
<evidence type="ECO:0000259" key="1">
    <source>
        <dbReference type="Pfam" id="PF12705"/>
    </source>
</evidence>
<organism evidence="2">
    <name type="scientific">marine metagenome</name>
    <dbReference type="NCBI Taxonomy" id="408172"/>
    <lineage>
        <taxon>unclassified sequences</taxon>
        <taxon>metagenomes</taxon>
        <taxon>ecological metagenomes</taxon>
    </lineage>
</organism>
<dbReference type="Pfam" id="PF12705">
    <property type="entry name" value="PDDEXK_1"/>
    <property type="match status" value="1"/>
</dbReference>
<reference evidence="2" key="1">
    <citation type="submission" date="2018-05" db="EMBL/GenBank/DDBJ databases">
        <authorList>
            <person name="Lanie J.A."/>
            <person name="Ng W.-L."/>
            <person name="Kazmierczak K.M."/>
            <person name="Andrzejewski T.M."/>
            <person name="Davidsen T.M."/>
            <person name="Wayne K.J."/>
            <person name="Tettelin H."/>
            <person name="Glass J.I."/>
            <person name="Rusch D."/>
            <person name="Podicherti R."/>
            <person name="Tsui H.-C.T."/>
            <person name="Winkler M.E."/>
        </authorList>
    </citation>
    <scope>NUCLEOTIDE SEQUENCE</scope>
</reference>
<dbReference type="InterPro" id="IPR038726">
    <property type="entry name" value="PDDEXK_AddAB-type"/>
</dbReference>
<accession>A0A382YJT4</accession>
<dbReference type="AlphaFoldDB" id="A0A382YJT4"/>
<feature type="non-terminal residue" evidence="2">
    <location>
        <position position="197"/>
    </location>
</feature>